<proteinExistence type="predicted"/>
<sequence length="190" mass="21328">MASSPPNNKTGYTVFFLKGDACPPYNLDTQAKYYAADCENDASYPTHLLFKTRSRPCAGLCPSPVSLKQKKALRKEKEAYDLDDEGFFELVDDETTAGDDVAAVSVHMDHNNKNKTASVRKNTRANHPKEDLKECPVSPLASGMQPSYHSKRLRTRHKASKPEEPLLKWLLKRRFCCGLITMMQTQSATD</sequence>
<feature type="compositionally biased region" description="Basic residues" evidence="1">
    <location>
        <begin position="149"/>
        <end position="159"/>
    </location>
</feature>
<evidence type="ECO:0000313" key="3">
    <source>
        <dbReference type="Proteomes" id="UP001176961"/>
    </source>
</evidence>
<dbReference type="AlphaFoldDB" id="A0AA36DLH3"/>
<evidence type="ECO:0000313" key="2">
    <source>
        <dbReference type="EMBL" id="CAJ0589857.1"/>
    </source>
</evidence>
<organism evidence="2 3">
    <name type="scientific">Cylicocyclus nassatus</name>
    <name type="common">Nematode worm</name>
    <dbReference type="NCBI Taxonomy" id="53992"/>
    <lineage>
        <taxon>Eukaryota</taxon>
        <taxon>Metazoa</taxon>
        <taxon>Ecdysozoa</taxon>
        <taxon>Nematoda</taxon>
        <taxon>Chromadorea</taxon>
        <taxon>Rhabditida</taxon>
        <taxon>Rhabditina</taxon>
        <taxon>Rhabditomorpha</taxon>
        <taxon>Strongyloidea</taxon>
        <taxon>Strongylidae</taxon>
        <taxon>Cylicocyclus</taxon>
    </lineage>
</organism>
<feature type="region of interest" description="Disordered" evidence="1">
    <location>
        <begin position="137"/>
        <end position="159"/>
    </location>
</feature>
<reference evidence="2" key="1">
    <citation type="submission" date="2023-07" db="EMBL/GenBank/DDBJ databases">
        <authorList>
            <consortium name="CYATHOMIX"/>
        </authorList>
    </citation>
    <scope>NUCLEOTIDE SEQUENCE</scope>
    <source>
        <strain evidence="2">N/A</strain>
    </source>
</reference>
<accession>A0AA36DLH3</accession>
<name>A0AA36DLH3_CYLNA</name>
<dbReference type="Proteomes" id="UP001176961">
    <property type="component" value="Unassembled WGS sequence"/>
</dbReference>
<dbReference type="EMBL" id="CATQJL010000001">
    <property type="protein sequence ID" value="CAJ0589857.1"/>
    <property type="molecule type" value="Genomic_DNA"/>
</dbReference>
<keyword evidence="3" id="KW-1185">Reference proteome</keyword>
<gene>
    <name evidence="2" type="ORF">CYNAS_LOCUS1840</name>
</gene>
<protein>
    <submittedName>
        <fullName evidence="2">Uncharacterized protein</fullName>
    </submittedName>
</protein>
<evidence type="ECO:0000256" key="1">
    <source>
        <dbReference type="SAM" id="MobiDB-lite"/>
    </source>
</evidence>
<comment type="caution">
    <text evidence="2">The sequence shown here is derived from an EMBL/GenBank/DDBJ whole genome shotgun (WGS) entry which is preliminary data.</text>
</comment>